<dbReference type="Pfam" id="PF05154">
    <property type="entry name" value="TM2"/>
    <property type="match status" value="1"/>
</dbReference>
<keyword evidence="3 6" id="KW-1133">Transmembrane helix</keyword>
<sequence>MATALELNLLTSPYGQPSQSPYQQPSYPPPVPPLPGGPPPGAEKKVTAATLAILLGGFGAHKFVLGYQQEGIMMLSGTIGGFILAVIVGILTCGIGFVLLLIPVAISVIGLVEGVMYLSKSDDEFVATYIQGRRPWF</sequence>
<evidence type="ECO:0000256" key="5">
    <source>
        <dbReference type="SAM" id="MobiDB-lite"/>
    </source>
</evidence>
<feature type="transmembrane region" description="Helical" evidence="6">
    <location>
        <begin position="46"/>
        <end position="65"/>
    </location>
</feature>
<evidence type="ECO:0000256" key="1">
    <source>
        <dbReference type="ARBA" id="ARBA00004141"/>
    </source>
</evidence>
<evidence type="ECO:0000256" key="3">
    <source>
        <dbReference type="ARBA" id="ARBA00022989"/>
    </source>
</evidence>
<keyword evidence="4 6" id="KW-0472">Membrane</keyword>
<evidence type="ECO:0000256" key="6">
    <source>
        <dbReference type="SAM" id="Phobius"/>
    </source>
</evidence>
<evidence type="ECO:0000259" key="7">
    <source>
        <dbReference type="Pfam" id="PF05154"/>
    </source>
</evidence>
<feature type="region of interest" description="Disordered" evidence="5">
    <location>
        <begin position="1"/>
        <end position="42"/>
    </location>
</feature>
<feature type="compositionally biased region" description="Pro residues" evidence="5">
    <location>
        <begin position="26"/>
        <end position="41"/>
    </location>
</feature>
<feature type="transmembrane region" description="Helical" evidence="6">
    <location>
        <begin position="72"/>
        <end position="91"/>
    </location>
</feature>
<comment type="subcellular location">
    <subcellularLocation>
        <location evidence="1">Membrane</location>
        <topology evidence="1">Multi-pass membrane protein</topology>
    </subcellularLocation>
</comment>
<feature type="domain" description="TM2" evidence="7">
    <location>
        <begin position="43"/>
        <end position="90"/>
    </location>
</feature>
<keyword evidence="9" id="KW-1185">Reference proteome</keyword>
<gene>
    <name evidence="8" type="ORF">J8C06_07505</name>
</gene>
<dbReference type="EMBL" id="CP072648">
    <property type="protein sequence ID" value="QUW02209.1"/>
    <property type="molecule type" value="Genomic_DNA"/>
</dbReference>
<feature type="transmembrane region" description="Helical" evidence="6">
    <location>
        <begin position="97"/>
        <end position="118"/>
    </location>
</feature>
<evidence type="ECO:0000256" key="4">
    <source>
        <dbReference type="ARBA" id="ARBA00023136"/>
    </source>
</evidence>
<accession>A0ABX8B6C6</accession>
<feature type="compositionally biased region" description="Low complexity" evidence="5">
    <location>
        <begin position="12"/>
        <end position="25"/>
    </location>
</feature>
<organism evidence="8 9">
    <name type="scientific">Chloracidobacterium validum</name>
    <dbReference type="NCBI Taxonomy" id="2821543"/>
    <lineage>
        <taxon>Bacteria</taxon>
        <taxon>Pseudomonadati</taxon>
        <taxon>Acidobacteriota</taxon>
        <taxon>Terriglobia</taxon>
        <taxon>Terriglobales</taxon>
        <taxon>Acidobacteriaceae</taxon>
        <taxon>Chloracidobacterium</taxon>
    </lineage>
</organism>
<protein>
    <submittedName>
        <fullName evidence="8">TM2 domain-containing protein</fullName>
    </submittedName>
</protein>
<dbReference type="Proteomes" id="UP000676506">
    <property type="component" value="Chromosome 1"/>
</dbReference>
<reference evidence="8 9" key="1">
    <citation type="submission" date="2021-03" db="EMBL/GenBank/DDBJ databases">
        <title>Genomic and phenotypic characterization of Chloracidobacterium isolates provides evidence for multiple species.</title>
        <authorList>
            <person name="Saini M.K."/>
            <person name="Costas A.M.G."/>
            <person name="Tank M."/>
            <person name="Bryant D.A."/>
        </authorList>
    </citation>
    <scope>NUCLEOTIDE SEQUENCE [LARGE SCALE GENOMIC DNA]</scope>
    <source>
        <strain evidence="8 9">BV2-C</strain>
    </source>
</reference>
<proteinExistence type="predicted"/>
<evidence type="ECO:0000256" key="2">
    <source>
        <dbReference type="ARBA" id="ARBA00022692"/>
    </source>
</evidence>
<dbReference type="InterPro" id="IPR007829">
    <property type="entry name" value="TM2"/>
</dbReference>
<dbReference type="RefSeq" id="WP_211428099.1">
    <property type="nucleotide sequence ID" value="NZ_CP072648.1"/>
</dbReference>
<evidence type="ECO:0000313" key="8">
    <source>
        <dbReference type="EMBL" id="QUW02209.1"/>
    </source>
</evidence>
<keyword evidence="2 6" id="KW-0812">Transmembrane</keyword>
<name>A0ABX8B6C6_9BACT</name>
<evidence type="ECO:0000313" key="9">
    <source>
        <dbReference type="Proteomes" id="UP000676506"/>
    </source>
</evidence>